<dbReference type="Pfam" id="PF00174">
    <property type="entry name" value="Oxidored_molyb"/>
    <property type="match status" value="1"/>
</dbReference>
<evidence type="ECO:0000313" key="3">
    <source>
        <dbReference type="EMBL" id="SPH20614.1"/>
    </source>
</evidence>
<evidence type="ECO:0000313" key="4">
    <source>
        <dbReference type="Proteomes" id="UP000244880"/>
    </source>
</evidence>
<dbReference type="Gene3D" id="3.90.420.10">
    <property type="entry name" value="Oxidoreductase, molybdopterin-binding domain"/>
    <property type="match status" value="1"/>
</dbReference>
<feature type="chain" id="PRO_5015323903" description="Oxidoreductase molybdopterin-binding domain-containing protein" evidence="1">
    <location>
        <begin position="24"/>
        <end position="173"/>
    </location>
</feature>
<accession>A0A2R8BC12</accession>
<dbReference type="EMBL" id="OMOR01000001">
    <property type="protein sequence ID" value="SPH20614.1"/>
    <property type="molecule type" value="Genomic_DNA"/>
</dbReference>
<dbReference type="AlphaFoldDB" id="A0A2R8BC12"/>
<gene>
    <name evidence="3" type="ORF">ASD8599_01353</name>
</gene>
<reference evidence="3 4" key="1">
    <citation type="submission" date="2018-03" db="EMBL/GenBank/DDBJ databases">
        <authorList>
            <person name="Keele B.F."/>
        </authorList>
    </citation>
    <scope>NUCLEOTIDE SEQUENCE [LARGE SCALE GENOMIC DNA]</scope>
    <source>
        <strain evidence="3 4">CECT 8599</strain>
    </source>
</reference>
<dbReference type="InterPro" id="IPR036374">
    <property type="entry name" value="OxRdtase_Mopterin-bd_sf"/>
</dbReference>
<sequence length="173" mass="18627">MSLINTLYATVTALSLTAFPAFAEVLAAPKGPVLLTISGELEHQTAGAVDGTVTLDLDILQSLETQIFTTSTIWIEGDVEFTGVSLRDVLTYAGATGAAVRAIASNDYKVEIPADGVSADAPIVAYFMNGEEMSARGKGPLWVVYPYDDDAKYRTEVVYSRSIWQLDRIEIAN</sequence>
<feature type="domain" description="Oxidoreductase molybdopterin-binding" evidence="2">
    <location>
        <begin position="74"/>
        <end position="146"/>
    </location>
</feature>
<dbReference type="Proteomes" id="UP000244880">
    <property type="component" value="Unassembled WGS sequence"/>
</dbReference>
<evidence type="ECO:0000259" key="2">
    <source>
        <dbReference type="Pfam" id="PF00174"/>
    </source>
</evidence>
<evidence type="ECO:0000256" key="1">
    <source>
        <dbReference type="SAM" id="SignalP"/>
    </source>
</evidence>
<feature type="signal peptide" evidence="1">
    <location>
        <begin position="1"/>
        <end position="23"/>
    </location>
</feature>
<dbReference type="SUPFAM" id="SSF56524">
    <property type="entry name" value="Oxidoreductase molybdopterin-binding domain"/>
    <property type="match status" value="1"/>
</dbReference>
<keyword evidence="4" id="KW-1185">Reference proteome</keyword>
<protein>
    <recommendedName>
        <fullName evidence="2">Oxidoreductase molybdopterin-binding domain-containing protein</fullName>
    </recommendedName>
</protein>
<dbReference type="OrthoDB" id="9798763at2"/>
<dbReference type="RefSeq" id="WP_108827807.1">
    <property type="nucleotide sequence ID" value="NZ_OMOR01000001.1"/>
</dbReference>
<dbReference type="InterPro" id="IPR000572">
    <property type="entry name" value="OxRdtase_Mopterin-bd_dom"/>
</dbReference>
<name>A0A2R8BC12_9RHOB</name>
<keyword evidence="1" id="KW-0732">Signal</keyword>
<organism evidence="3 4">
    <name type="scientific">Ascidiaceihabitans donghaensis</name>
    <dbReference type="NCBI Taxonomy" id="1510460"/>
    <lineage>
        <taxon>Bacteria</taxon>
        <taxon>Pseudomonadati</taxon>
        <taxon>Pseudomonadota</taxon>
        <taxon>Alphaproteobacteria</taxon>
        <taxon>Rhodobacterales</taxon>
        <taxon>Paracoccaceae</taxon>
        <taxon>Ascidiaceihabitans</taxon>
    </lineage>
</organism>
<proteinExistence type="predicted"/>